<proteinExistence type="predicted"/>
<feature type="domain" description="HTH tetR-type" evidence="3">
    <location>
        <begin position="8"/>
        <end position="68"/>
    </location>
</feature>
<organism evidence="4 5">
    <name type="scientific">Aneurinibacillus danicus</name>
    <dbReference type="NCBI Taxonomy" id="267746"/>
    <lineage>
        <taxon>Bacteria</taxon>
        <taxon>Bacillati</taxon>
        <taxon>Bacillota</taxon>
        <taxon>Bacilli</taxon>
        <taxon>Bacillales</taxon>
        <taxon>Paenibacillaceae</taxon>
        <taxon>Aneurinibacillus group</taxon>
        <taxon>Aneurinibacillus</taxon>
    </lineage>
</organism>
<evidence type="ECO:0000313" key="4">
    <source>
        <dbReference type="EMBL" id="GEN36831.1"/>
    </source>
</evidence>
<dbReference type="SUPFAM" id="SSF46689">
    <property type="entry name" value="Homeodomain-like"/>
    <property type="match status" value="1"/>
</dbReference>
<dbReference type="PRINTS" id="PR00455">
    <property type="entry name" value="HTHTETR"/>
</dbReference>
<keyword evidence="1 2" id="KW-0238">DNA-binding</keyword>
<reference evidence="4 5" key="1">
    <citation type="submission" date="2019-07" db="EMBL/GenBank/DDBJ databases">
        <title>Whole genome shotgun sequence of Aneurinibacillus danicus NBRC 102444.</title>
        <authorList>
            <person name="Hosoyama A."/>
            <person name="Uohara A."/>
            <person name="Ohji S."/>
            <person name="Ichikawa N."/>
        </authorList>
    </citation>
    <scope>NUCLEOTIDE SEQUENCE [LARGE SCALE GENOMIC DNA]</scope>
    <source>
        <strain evidence="4 5">NBRC 102444</strain>
    </source>
</reference>
<dbReference type="PROSITE" id="PS01081">
    <property type="entry name" value="HTH_TETR_1"/>
    <property type="match status" value="1"/>
</dbReference>
<dbReference type="GO" id="GO:0003677">
    <property type="term" value="F:DNA binding"/>
    <property type="evidence" value="ECO:0007669"/>
    <property type="project" value="UniProtKB-UniRule"/>
</dbReference>
<dbReference type="InterPro" id="IPR001647">
    <property type="entry name" value="HTH_TetR"/>
</dbReference>
<accession>A0A511VEG9</accession>
<protein>
    <recommendedName>
        <fullName evidence="3">HTH tetR-type domain-containing protein</fullName>
    </recommendedName>
</protein>
<dbReference type="Pfam" id="PF00440">
    <property type="entry name" value="TetR_N"/>
    <property type="match status" value="1"/>
</dbReference>
<dbReference type="Proteomes" id="UP000321157">
    <property type="component" value="Unassembled WGS sequence"/>
</dbReference>
<sequence length="116" mass="13288">MPKIVDHNKRKIQIAEAAWKVIVNEGIENATVRKVAKTAGLSVGSLRHYFASQSELLLFSMELVSERVKQRIETRKYEGSPLEIMTEAICEVLPVDDDTYDKMIHTLKYHLQTLCK</sequence>
<evidence type="ECO:0000259" key="3">
    <source>
        <dbReference type="PROSITE" id="PS50977"/>
    </source>
</evidence>
<evidence type="ECO:0000313" key="5">
    <source>
        <dbReference type="Proteomes" id="UP000321157"/>
    </source>
</evidence>
<dbReference type="OrthoDB" id="9816296at2"/>
<dbReference type="InterPro" id="IPR009057">
    <property type="entry name" value="Homeodomain-like_sf"/>
</dbReference>
<dbReference type="InterPro" id="IPR023772">
    <property type="entry name" value="DNA-bd_HTH_TetR-type_CS"/>
</dbReference>
<name>A0A511VEG9_9BACL</name>
<dbReference type="PROSITE" id="PS50977">
    <property type="entry name" value="HTH_TETR_2"/>
    <property type="match status" value="1"/>
</dbReference>
<comment type="caution">
    <text evidence="4">The sequence shown here is derived from an EMBL/GenBank/DDBJ whole genome shotgun (WGS) entry which is preliminary data.</text>
</comment>
<dbReference type="Gene3D" id="1.10.357.10">
    <property type="entry name" value="Tetracycline Repressor, domain 2"/>
    <property type="match status" value="1"/>
</dbReference>
<evidence type="ECO:0000256" key="2">
    <source>
        <dbReference type="PROSITE-ProRule" id="PRU00335"/>
    </source>
</evidence>
<gene>
    <name evidence="4" type="ORF">ADA01nite_42910</name>
</gene>
<evidence type="ECO:0000256" key="1">
    <source>
        <dbReference type="ARBA" id="ARBA00023125"/>
    </source>
</evidence>
<dbReference type="AlphaFoldDB" id="A0A511VEG9"/>
<keyword evidence="5" id="KW-1185">Reference proteome</keyword>
<dbReference type="EMBL" id="BJXX01000242">
    <property type="protein sequence ID" value="GEN36831.1"/>
    <property type="molecule type" value="Genomic_DNA"/>
</dbReference>
<feature type="DNA-binding region" description="H-T-H motif" evidence="2">
    <location>
        <begin position="31"/>
        <end position="50"/>
    </location>
</feature>
<dbReference type="RefSeq" id="WP_146812457.1">
    <property type="nucleotide sequence ID" value="NZ_BJXX01000242.1"/>
</dbReference>